<proteinExistence type="inferred from homology"/>
<feature type="compositionally biased region" description="Low complexity" evidence="5">
    <location>
        <begin position="73"/>
        <end position="99"/>
    </location>
</feature>
<dbReference type="InterPro" id="IPR044283">
    <property type="entry name" value="FAMA/SPEECHLESS/MUTE-like"/>
</dbReference>
<evidence type="ECO:0000256" key="3">
    <source>
        <dbReference type="ARBA" id="ARBA00023125"/>
    </source>
</evidence>
<dbReference type="Gene3D" id="4.10.280.10">
    <property type="entry name" value="Helix-loop-helix DNA-binding domain"/>
    <property type="match status" value="1"/>
</dbReference>
<sequence length="169" mass="17769">MALEAVVVSQQGSRFGCGAMAGVPWSGLFGGVEGMLEMGGVSSGSWDWDAAARSPPPPPLLHGFQEELGDAPAAGALPAASGGSASGAGLEAVTTATTAGRRKRRRARAVKNKEEVESQRMIHIAVERNRRKQMNEYLAVLRSLMPPAYVQRVITLHHTDELASCASSS</sequence>
<dbReference type="PANTHER" id="PTHR46684">
    <property type="entry name" value="TRANSCRIPTION FACTOR FAMA"/>
    <property type="match status" value="1"/>
</dbReference>
<keyword evidence="8" id="KW-1185">Reference proteome</keyword>
<evidence type="ECO:0000259" key="6">
    <source>
        <dbReference type="PROSITE" id="PS50888"/>
    </source>
</evidence>
<dbReference type="SUPFAM" id="SSF47459">
    <property type="entry name" value="HLH, helix-loop-helix DNA-binding domain"/>
    <property type="match status" value="1"/>
</dbReference>
<dbReference type="PANTHER" id="PTHR46684:SF16">
    <property type="entry name" value="TRANSCRIPTION FACTOR BHLH67-LIKE ISOFORM X2"/>
    <property type="match status" value="1"/>
</dbReference>
<dbReference type="GO" id="GO:0003677">
    <property type="term" value="F:DNA binding"/>
    <property type="evidence" value="ECO:0007669"/>
    <property type="project" value="UniProtKB-KW"/>
</dbReference>
<feature type="domain" description="BHLH" evidence="6">
    <location>
        <begin position="118"/>
        <end position="169"/>
    </location>
</feature>
<feature type="region of interest" description="Disordered" evidence="5">
    <location>
        <begin position="73"/>
        <end position="107"/>
    </location>
</feature>
<dbReference type="Pfam" id="PF00010">
    <property type="entry name" value="HLH"/>
    <property type="match status" value="1"/>
</dbReference>
<evidence type="ECO:0000313" key="8">
    <source>
        <dbReference type="Proteomes" id="UP001341281"/>
    </source>
</evidence>
<dbReference type="InterPro" id="IPR036638">
    <property type="entry name" value="HLH_DNA-bd_sf"/>
</dbReference>
<keyword evidence="4" id="KW-0804">Transcription</keyword>
<evidence type="ECO:0000256" key="2">
    <source>
        <dbReference type="ARBA" id="ARBA00023015"/>
    </source>
</evidence>
<keyword evidence="3" id="KW-0238">DNA-binding</keyword>
<evidence type="ECO:0000256" key="1">
    <source>
        <dbReference type="ARBA" id="ARBA00005510"/>
    </source>
</evidence>
<dbReference type="Proteomes" id="UP001341281">
    <property type="component" value="Chromosome 03"/>
</dbReference>
<organism evidence="7 8">
    <name type="scientific">Paspalum notatum var. saurae</name>
    <dbReference type="NCBI Taxonomy" id="547442"/>
    <lineage>
        <taxon>Eukaryota</taxon>
        <taxon>Viridiplantae</taxon>
        <taxon>Streptophyta</taxon>
        <taxon>Embryophyta</taxon>
        <taxon>Tracheophyta</taxon>
        <taxon>Spermatophyta</taxon>
        <taxon>Magnoliopsida</taxon>
        <taxon>Liliopsida</taxon>
        <taxon>Poales</taxon>
        <taxon>Poaceae</taxon>
        <taxon>PACMAD clade</taxon>
        <taxon>Panicoideae</taxon>
        <taxon>Andropogonodae</taxon>
        <taxon>Paspaleae</taxon>
        <taxon>Paspalinae</taxon>
        <taxon>Paspalum</taxon>
    </lineage>
</organism>
<dbReference type="GO" id="GO:0003700">
    <property type="term" value="F:DNA-binding transcription factor activity"/>
    <property type="evidence" value="ECO:0007669"/>
    <property type="project" value="InterPro"/>
</dbReference>
<protein>
    <recommendedName>
        <fullName evidence="6">BHLH domain-containing protein</fullName>
    </recommendedName>
</protein>
<dbReference type="InterPro" id="IPR011598">
    <property type="entry name" value="bHLH_dom"/>
</dbReference>
<reference evidence="7 8" key="1">
    <citation type="submission" date="2024-02" db="EMBL/GenBank/DDBJ databases">
        <title>High-quality chromosome-scale genome assembly of Pensacola bahiagrass (Paspalum notatum Flugge var. saurae).</title>
        <authorList>
            <person name="Vega J.M."/>
            <person name="Podio M."/>
            <person name="Orjuela J."/>
            <person name="Siena L.A."/>
            <person name="Pessino S.C."/>
            <person name="Combes M.C."/>
            <person name="Mariac C."/>
            <person name="Albertini E."/>
            <person name="Pupilli F."/>
            <person name="Ortiz J.P.A."/>
            <person name="Leblanc O."/>
        </authorList>
    </citation>
    <scope>NUCLEOTIDE SEQUENCE [LARGE SCALE GENOMIC DNA]</scope>
    <source>
        <strain evidence="7">R1</strain>
        <tissue evidence="7">Leaf</tissue>
    </source>
</reference>
<dbReference type="GO" id="GO:0046983">
    <property type="term" value="F:protein dimerization activity"/>
    <property type="evidence" value="ECO:0007669"/>
    <property type="project" value="InterPro"/>
</dbReference>
<accession>A0AAQ3T204</accession>
<dbReference type="GO" id="GO:0005634">
    <property type="term" value="C:nucleus"/>
    <property type="evidence" value="ECO:0007669"/>
    <property type="project" value="TreeGrafter"/>
</dbReference>
<name>A0AAQ3T204_PASNO</name>
<comment type="similarity">
    <text evidence="1">Belongs to the bHLH protein family.</text>
</comment>
<evidence type="ECO:0000256" key="4">
    <source>
        <dbReference type="ARBA" id="ARBA00023163"/>
    </source>
</evidence>
<dbReference type="PROSITE" id="PS50888">
    <property type="entry name" value="BHLH"/>
    <property type="match status" value="1"/>
</dbReference>
<evidence type="ECO:0000256" key="5">
    <source>
        <dbReference type="SAM" id="MobiDB-lite"/>
    </source>
</evidence>
<keyword evidence="2" id="KW-0805">Transcription regulation</keyword>
<evidence type="ECO:0000313" key="7">
    <source>
        <dbReference type="EMBL" id="WVZ65264.1"/>
    </source>
</evidence>
<dbReference type="EMBL" id="CP144747">
    <property type="protein sequence ID" value="WVZ65264.1"/>
    <property type="molecule type" value="Genomic_DNA"/>
</dbReference>
<dbReference type="GO" id="GO:0010052">
    <property type="term" value="P:guard cell differentiation"/>
    <property type="evidence" value="ECO:0007669"/>
    <property type="project" value="InterPro"/>
</dbReference>
<dbReference type="GO" id="GO:0045893">
    <property type="term" value="P:positive regulation of DNA-templated transcription"/>
    <property type="evidence" value="ECO:0007669"/>
    <property type="project" value="TreeGrafter"/>
</dbReference>
<dbReference type="AlphaFoldDB" id="A0AAQ3T204"/>
<gene>
    <name evidence="7" type="ORF">U9M48_014660</name>
</gene>